<evidence type="ECO:0000256" key="1">
    <source>
        <dbReference type="SAM" id="MobiDB-lite"/>
    </source>
</evidence>
<proteinExistence type="predicted"/>
<gene>
    <name evidence="3" type="ORF">HINF_LOCUS61630</name>
    <name evidence="2" type="ORF">HINF_LOCUS61839</name>
</gene>
<keyword evidence="4" id="KW-1185">Reference proteome</keyword>
<dbReference type="EMBL" id="CATOUU010001140">
    <property type="protein sequence ID" value="CAI9974194.1"/>
    <property type="molecule type" value="Genomic_DNA"/>
</dbReference>
<dbReference type="AlphaFoldDB" id="A0AA86RLG0"/>
<evidence type="ECO:0000313" key="3">
    <source>
        <dbReference type="EMBL" id="CAL6083246.1"/>
    </source>
</evidence>
<organism evidence="2">
    <name type="scientific">Hexamita inflata</name>
    <dbReference type="NCBI Taxonomy" id="28002"/>
    <lineage>
        <taxon>Eukaryota</taxon>
        <taxon>Metamonada</taxon>
        <taxon>Diplomonadida</taxon>
        <taxon>Hexamitidae</taxon>
        <taxon>Hexamitinae</taxon>
        <taxon>Hexamita</taxon>
    </lineage>
</organism>
<sequence length="232" mass="26901">MQLLEQAIQMKYLQFNRETEQTSPRVVRLAFTSQLAHQKPPRRRPQSTRRHSGRPGNAEELLVRSYYQFNTASYSKLRSEVWSGNLKYRAGRLRGNRLCRTFSFSRGTCFSPSRQRRVPECACSFPQRRAVGRRRGPESEERRAYGRGRKRVGMSWFGAASRCPNTRANPSSLAEQAATDSDILCVFVKQNKYNIAYNDYQCRNLESITTIQVIFVQISIQHCCSCWNRPSK</sequence>
<feature type="compositionally biased region" description="Basic residues" evidence="1">
    <location>
        <begin position="39"/>
        <end position="53"/>
    </location>
</feature>
<name>A0AA86RLG0_9EUKA</name>
<dbReference type="EMBL" id="CAXDID020000371">
    <property type="protein sequence ID" value="CAL6083246.1"/>
    <property type="molecule type" value="Genomic_DNA"/>
</dbReference>
<evidence type="ECO:0000313" key="2">
    <source>
        <dbReference type="EMBL" id="CAI9974194.1"/>
    </source>
</evidence>
<reference evidence="2" key="1">
    <citation type="submission" date="2023-06" db="EMBL/GenBank/DDBJ databases">
        <authorList>
            <person name="Kurt Z."/>
        </authorList>
    </citation>
    <scope>NUCLEOTIDE SEQUENCE</scope>
</reference>
<reference evidence="3 4" key="2">
    <citation type="submission" date="2024-07" db="EMBL/GenBank/DDBJ databases">
        <authorList>
            <person name="Akdeniz Z."/>
        </authorList>
    </citation>
    <scope>NUCLEOTIDE SEQUENCE [LARGE SCALE GENOMIC DNA]</scope>
</reference>
<protein>
    <submittedName>
        <fullName evidence="3">Hypothetical_protein</fullName>
    </submittedName>
</protein>
<accession>A0AA86RLG0</accession>
<evidence type="ECO:0000313" key="4">
    <source>
        <dbReference type="Proteomes" id="UP001642409"/>
    </source>
</evidence>
<dbReference type="Proteomes" id="UP001642409">
    <property type="component" value="Unassembled WGS sequence"/>
</dbReference>
<feature type="region of interest" description="Disordered" evidence="1">
    <location>
        <begin position="35"/>
        <end position="57"/>
    </location>
</feature>
<comment type="caution">
    <text evidence="2">The sequence shown here is derived from an EMBL/GenBank/DDBJ whole genome shotgun (WGS) entry which is preliminary data.</text>
</comment>